<evidence type="ECO:0000313" key="2">
    <source>
        <dbReference type="EMBL" id="KFX76506.1"/>
    </source>
</evidence>
<reference evidence="2" key="2">
    <citation type="submission" date="2014-07" db="EMBL/GenBank/DDBJ databases">
        <title>Genetics and epidemiology of antimicrobial resistance in B. fragilis group.</title>
        <authorList>
            <person name="Sydenham T.V."/>
            <person name="Hasman H."/>
            <person name="Kemp M."/>
            <person name="Justesen U.S."/>
        </authorList>
    </citation>
    <scope>NUCLEOTIDE SEQUENCE [LARGE SCALE GENOMIC DNA]</scope>
    <source>
        <strain evidence="2">DCMOUH0018B</strain>
    </source>
</reference>
<sequence>MKTIIKKMKFRYFIRGSLYFLVTSFLLAGCEKEAPLSDRSVVEAGAVEREKTELDKWILDTFTLPYGIEVEYRWDKNVVQNGSYIYPPEVANVKSVLKAIKALWIDLYTSPDLGGEKFLLGKNPLKIYMYGGRNVDGNGMELLDNPEATTNEMFLYNINEFDPKDEDKVFVLMRSVHHQFARHLMELFPYDRSRFLSISRNKYIESTTPIAWVFKGETHGRRVFVLARYANRKGFFTYHSLLSPEKDFAEIISSKLTHTPKDILKALTEAKTPYTAGSDQDLQNAYNEQAVQAYKELTEKQKLVEDYFNKEIKISLNYLQLRSIKQLKAFTKQK</sequence>
<evidence type="ECO:0000256" key="1">
    <source>
        <dbReference type="SAM" id="SignalP"/>
    </source>
</evidence>
<reference evidence="2" key="1">
    <citation type="book" date="2014" name="THE 24TH EUROPEAN CONGRESS OF CLINICAL MICROBIOLOGY AND INFECTIOUS DISEASES" publisher="ECCMID 2014" city="Barcelona, Spain">
        <title>Identification of resistance genes in three multidrug-resistant Bacteroides fragilis isolates by whole genome sequencing.</title>
        <editorList>
            <person name="Unknown"/>
            <person name="A."/>
        </editorList>
        <authorList>
            <person name="Sydenham T.V."/>
            <person name="Hasman H."/>
            <person name="Wang M."/>
            <person name="Soki J."/>
            <person name="Nagy E."/>
            <person name="Justesen U.S."/>
        </authorList>
    </citation>
    <scope>NUCLEOTIDE SEQUENCE</scope>
    <source>
        <strain evidence="2">DCMOUH0018B</strain>
    </source>
</reference>
<dbReference type="Gene3D" id="3.40.390.70">
    <property type="match status" value="1"/>
</dbReference>
<dbReference type="EMBL" id="JMZZ02000032">
    <property type="protein sequence ID" value="KFX76506.1"/>
    <property type="molecule type" value="Genomic_DNA"/>
</dbReference>
<organism evidence="2">
    <name type="scientific">Bacteroides fragilis</name>
    <dbReference type="NCBI Taxonomy" id="817"/>
    <lineage>
        <taxon>Bacteria</taxon>
        <taxon>Pseudomonadati</taxon>
        <taxon>Bacteroidota</taxon>
        <taxon>Bacteroidia</taxon>
        <taxon>Bacteroidales</taxon>
        <taxon>Bacteroidaceae</taxon>
        <taxon>Bacteroides</taxon>
    </lineage>
</organism>
<dbReference type="AlphaFoldDB" id="A0A0I9SE40"/>
<dbReference type="PROSITE" id="PS51257">
    <property type="entry name" value="PROKAR_LIPOPROTEIN"/>
    <property type="match status" value="1"/>
</dbReference>
<gene>
    <name evidence="2" type="ORF">EE52_0200905</name>
</gene>
<name>A0A0I9SE40_BACFG</name>
<protein>
    <recommendedName>
        <fullName evidence="3">Zinc-binding metallo-peptidase</fullName>
    </recommendedName>
</protein>
<dbReference type="InterPro" id="IPR030890">
    <property type="entry name" value="LP_HExxH_w_TonB"/>
</dbReference>
<comment type="caution">
    <text evidence="2">The sequence shown here is derived from an EMBL/GenBank/DDBJ whole genome shotgun (WGS) entry which is preliminary data.</text>
</comment>
<dbReference type="Pfam" id="PF15890">
    <property type="entry name" value="Peptidase_Mx1"/>
    <property type="match status" value="1"/>
</dbReference>
<dbReference type="RefSeq" id="WP_052510083.1">
    <property type="nucleotide sequence ID" value="NZ_CAEUHN010000012.1"/>
</dbReference>
<feature type="signal peptide" evidence="1">
    <location>
        <begin position="1"/>
        <end position="28"/>
    </location>
</feature>
<keyword evidence="1" id="KW-0732">Signal</keyword>
<dbReference type="NCBIfam" id="TIGR04549">
    <property type="entry name" value="LP_HExxH_w_tonB"/>
    <property type="match status" value="1"/>
</dbReference>
<dbReference type="PATRIC" id="fig|817.53.peg.189"/>
<proteinExistence type="predicted"/>
<evidence type="ECO:0008006" key="3">
    <source>
        <dbReference type="Google" id="ProtNLM"/>
    </source>
</evidence>
<feature type="chain" id="PRO_5044366689" description="Zinc-binding metallo-peptidase" evidence="1">
    <location>
        <begin position="29"/>
        <end position="334"/>
    </location>
</feature>
<accession>A0A0I9SE40</accession>